<evidence type="ECO:0000256" key="2">
    <source>
        <dbReference type="ARBA" id="ARBA00022606"/>
    </source>
</evidence>
<dbReference type="PANTHER" id="PTHR21137">
    <property type="entry name" value="ODORANT RECEPTOR"/>
    <property type="match status" value="1"/>
</dbReference>
<keyword evidence="4 9" id="KW-0552">Olfaction</keyword>
<feature type="transmembrane region" description="Helical" evidence="9">
    <location>
        <begin position="294"/>
        <end position="314"/>
    </location>
</feature>
<comment type="similarity">
    <text evidence="9">Belongs to the insect chemoreceptor superfamily. Heteromeric odorant receptor channel (TC 1.A.69) family.</text>
</comment>
<keyword evidence="7 9" id="KW-0675">Receptor</keyword>
<dbReference type="GO" id="GO:0005549">
    <property type="term" value="F:odorant binding"/>
    <property type="evidence" value="ECO:0007669"/>
    <property type="project" value="InterPro"/>
</dbReference>
<feature type="transmembrane region" description="Helical" evidence="9">
    <location>
        <begin position="160"/>
        <end position="179"/>
    </location>
</feature>
<keyword evidence="8 9" id="KW-0807">Transducer</keyword>
<keyword evidence="3 9" id="KW-0812">Transmembrane</keyword>
<keyword evidence="6 9" id="KW-0472">Membrane</keyword>
<evidence type="ECO:0000256" key="6">
    <source>
        <dbReference type="ARBA" id="ARBA00023136"/>
    </source>
</evidence>
<keyword evidence="2 9" id="KW-0716">Sensory transduction</keyword>
<accession>A0A9N9RYR3</accession>
<evidence type="ECO:0000313" key="11">
    <source>
        <dbReference type="Proteomes" id="UP001153620"/>
    </source>
</evidence>
<evidence type="ECO:0000256" key="7">
    <source>
        <dbReference type="ARBA" id="ARBA00023170"/>
    </source>
</evidence>
<comment type="subcellular location">
    <subcellularLocation>
        <location evidence="9">Cell membrane</location>
        <topology evidence="9">Multi-pass membrane protein</topology>
    </subcellularLocation>
    <subcellularLocation>
        <location evidence="1">Membrane</location>
        <topology evidence="1">Multi-pass membrane protein</topology>
    </subcellularLocation>
</comment>
<evidence type="ECO:0000256" key="5">
    <source>
        <dbReference type="ARBA" id="ARBA00022989"/>
    </source>
</evidence>
<dbReference type="Pfam" id="PF02949">
    <property type="entry name" value="7tm_6"/>
    <property type="match status" value="1"/>
</dbReference>
<evidence type="ECO:0000256" key="8">
    <source>
        <dbReference type="ARBA" id="ARBA00023224"/>
    </source>
</evidence>
<dbReference type="GO" id="GO:0007165">
    <property type="term" value="P:signal transduction"/>
    <property type="evidence" value="ECO:0007669"/>
    <property type="project" value="UniProtKB-KW"/>
</dbReference>
<comment type="caution">
    <text evidence="9">Lacks conserved residue(s) required for the propagation of feature annotation.</text>
</comment>
<dbReference type="InterPro" id="IPR004117">
    <property type="entry name" value="7tm6_olfct_rcpt"/>
</dbReference>
<dbReference type="AlphaFoldDB" id="A0A9N9RYR3"/>
<feature type="transmembrane region" description="Helical" evidence="9">
    <location>
        <begin position="220"/>
        <end position="245"/>
    </location>
</feature>
<evidence type="ECO:0000256" key="4">
    <source>
        <dbReference type="ARBA" id="ARBA00022725"/>
    </source>
</evidence>
<reference evidence="10" key="2">
    <citation type="submission" date="2022-10" db="EMBL/GenBank/DDBJ databases">
        <authorList>
            <consortium name="ENA_rothamsted_submissions"/>
            <consortium name="culmorum"/>
            <person name="King R."/>
        </authorList>
    </citation>
    <scope>NUCLEOTIDE SEQUENCE</scope>
</reference>
<feature type="transmembrane region" description="Helical" evidence="9">
    <location>
        <begin position="101"/>
        <end position="119"/>
    </location>
</feature>
<dbReference type="OrthoDB" id="8185860at2759"/>
<gene>
    <name evidence="10" type="ORF">CHIRRI_LOCUS9387</name>
</gene>
<dbReference type="GO" id="GO:0005886">
    <property type="term" value="C:plasma membrane"/>
    <property type="evidence" value="ECO:0007669"/>
    <property type="project" value="UniProtKB-SubCell"/>
</dbReference>
<evidence type="ECO:0000256" key="3">
    <source>
        <dbReference type="ARBA" id="ARBA00022692"/>
    </source>
</evidence>
<reference evidence="10" key="1">
    <citation type="submission" date="2022-01" db="EMBL/GenBank/DDBJ databases">
        <authorList>
            <person name="King R."/>
        </authorList>
    </citation>
    <scope>NUCLEOTIDE SEQUENCE</scope>
</reference>
<evidence type="ECO:0000313" key="10">
    <source>
        <dbReference type="EMBL" id="CAG9806532.1"/>
    </source>
</evidence>
<dbReference type="EMBL" id="OU895879">
    <property type="protein sequence ID" value="CAG9806532.1"/>
    <property type="molecule type" value="Genomic_DNA"/>
</dbReference>
<keyword evidence="5 9" id="KW-1133">Transmembrane helix</keyword>
<proteinExistence type="inferred from homology"/>
<dbReference type="Proteomes" id="UP001153620">
    <property type="component" value="Chromosome 3"/>
</dbReference>
<dbReference type="GO" id="GO:0004984">
    <property type="term" value="F:olfactory receptor activity"/>
    <property type="evidence" value="ECO:0007669"/>
    <property type="project" value="InterPro"/>
</dbReference>
<evidence type="ECO:0000256" key="1">
    <source>
        <dbReference type="ARBA" id="ARBA00004141"/>
    </source>
</evidence>
<evidence type="ECO:0000256" key="9">
    <source>
        <dbReference type="RuleBase" id="RU351113"/>
    </source>
</evidence>
<keyword evidence="11" id="KW-1185">Reference proteome</keyword>
<feature type="transmembrane region" description="Helical" evidence="9">
    <location>
        <begin position="68"/>
        <end position="89"/>
    </location>
</feature>
<name>A0A9N9RYR3_9DIPT</name>
<organism evidence="10 11">
    <name type="scientific">Chironomus riparius</name>
    <dbReference type="NCBI Taxonomy" id="315576"/>
    <lineage>
        <taxon>Eukaryota</taxon>
        <taxon>Metazoa</taxon>
        <taxon>Ecdysozoa</taxon>
        <taxon>Arthropoda</taxon>
        <taxon>Hexapoda</taxon>
        <taxon>Insecta</taxon>
        <taxon>Pterygota</taxon>
        <taxon>Neoptera</taxon>
        <taxon>Endopterygota</taxon>
        <taxon>Diptera</taxon>
        <taxon>Nematocera</taxon>
        <taxon>Chironomoidea</taxon>
        <taxon>Chironomidae</taxon>
        <taxon>Chironominae</taxon>
        <taxon>Chironomus</taxon>
    </lineage>
</organism>
<dbReference type="PANTHER" id="PTHR21137:SF44">
    <property type="entry name" value="ODORANT RECEPTOR 13A-RELATED"/>
    <property type="match status" value="1"/>
</dbReference>
<protein>
    <recommendedName>
        <fullName evidence="9">Odorant receptor</fullName>
    </recommendedName>
</protein>
<sequence>MESFTNRIEKGFQNLKNLFKCNVKQQTKYNNILYEEFFRCEKTAQILGFKFLKSHKSLTNTWIRANNIAFEVAIIILLMVEIVSFVMSIRRKLFLTSIDNALFYGGFFVVAVKIYLIFYRNRAKLDQIIEKLDEHFPHHGVDQHTFKAQKYLNTLKRFEAIYYVIFLTTGLQFWMMPYLHQLYGTINSINVDWMTVYALTLPFNQLQPVVYEVMWMLEGWIFMCTIFYIICTDLLFASLCEILAMEFDILGQAIRKIDMNERENDAIMKLKKLVGIHQELIEVSKKLDEIFSPLLLINIFGSITTLCTAGFLLASGINGYFVAKYFIFPLCLTMQIFSHCHFSQHLIDSSTSIATSAYNSDWFKGNVEFRRLILQVMTRAQNAQKITGWKFFDVSLETFQWVNIIFGISHSLTIKRKAKIY</sequence>